<accession>A0A9X2NIF9</accession>
<feature type="domain" description="T6SS immunity protein Tdi1 C-terminal" evidence="1">
    <location>
        <begin position="133"/>
        <end position="176"/>
    </location>
</feature>
<gene>
    <name evidence="2" type="ORF">M8542_31150</name>
</gene>
<name>A0A9X2NIF9_9PSEU</name>
<organism evidence="2 3">
    <name type="scientific">Amycolatopsis iheyensis</name>
    <dbReference type="NCBI Taxonomy" id="2945988"/>
    <lineage>
        <taxon>Bacteria</taxon>
        <taxon>Bacillati</taxon>
        <taxon>Actinomycetota</taxon>
        <taxon>Actinomycetes</taxon>
        <taxon>Pseudonocardiales</taxon>
        <taxon>Pseudonocardiaceae</taxon>
        <taxon>Amycolatopsis</taxon>
    </lineage>
</organism>
<dbReference type="EMBL" id="JAMXQV010000018">
    <property type="protein sequence ID" value="MCR6487295.1"/>
    <property type="molecule type" value="Genomic_DNA"/>
</dbReference>
<sequence length="183" mass="19746">MSRFADAYEEGRRLGTGEASSFPEPVGAFLRQYHGREFGSGVYRVHDSASVAVFGSVLEMFPVWTGRVVPFGFDWLGRQFAFEPAAEQVLLFEPGTAEVLEIPGGFAAFHEEVLLDEPEAALAASFFEEWVTTAGKPPAWGSCAGYQVPLFLGGADTVANLEEIDLDVYWSLTAQIAQGVAGG</sequence>
<comment type="caution">
    <text evidence="2">The sequence shown here is derived from an EMBL/GenBank/DDBJ whole genome shotgun (WGS) entry which is preliminary data.</text>
</comment>
<dbReference type="Pfam" id="PF08906">
    <property type="entry name" value="T6SS_Tdi1_C"/>
    <property type="match status" value="1"/>
</dbReference>
<reference evidence="2" key="1">
    <citation type="submission" date="2022-06" db="EMBL/GenBank/DDBJ databases">
        <title>Amycolatopsis iheyaensis sp. nov., a new species of the genus Amycolatopsis isolated from soil in Iheya island, Japan.</title>
        <authorList>
            <person name="Ngamcharungchit C."/>
            <person name="Kanto H."/>
            <person name="Take A."/>
            <person name="Intra B."/>
            <person name="Matsumoto A."/>
            <person name="Panbangred W."/>
            <person name="Inahashi Y."/>
        </authorList>
    </citation>
    <scope>NUCLEOTIDE SEQUENCE</scope>
    <source>
        <strain evidence="2">OK19-0408</strain>
    </source>
</reference>
<evidence type="ECO:0000313" key="3">
    <source>
        <dbReference type="Proteomes" id="UP001144096"/>
    </source>
</evidence>
<dbReference type="InterPro" id="IPR015002">
    <property type="entry name" value="T6SS_Tdi1_C"/>
</dbReference>
<dbReference type="RefSeq" id="WP_257923853.1">
    <property type="nucleotide sequence ID" value="NZ_JAMXQV010000018.1"/>
</dbReference>
<proteinExistence type="predicted"/>
<evidence type="ECO:0000313" key="2">
    <source>
        <dbReference type="EMBL" id="MCR6487295.1"/>
    </source>
</evidence>
<dbReference type="Proteomes" id="UP001144096">
    <property type="component" value="Unassembled WGS sequence"/>
</dbReference>
<dbReference type="AlphaFoldDB" id="A0A9X2NIF9"/>
<protein>
    <submittedName>
        <fullName evidence="2">DUF1851 domain-containing protein</fullName>
    </submittedName>
</protein>
<keyword evidence="3" id="KW-1185">Reference proteome</keyword>
<evidence type="ECO:0000259" key="1">
    <source>
        <dbReference type="Pfam" id="PF08906"/>
    </source>
</evidence>